<dbReference type="AlphaFoldDB" id="A0A151QZ15"/>
<keyword evidence="2" id="KW-0805">Transcription regulation</keyword>
<dbReference type="Gramene" id="C.cajan_42409.t">
    <property type="protein sequence ID" value="C.cajan_42409.t.cds1"/>
    <property type="gene ID" value="C.cajan_42409"/>
</dbReference>
<dbReference type="InterPro" id="IPR002100">
    <property type="entry name" value="TF_MADSbox"/>
</dbReference>
<dbReference type="OMA" id="KYPTWHP"/>
<dbReference type="Gene3D" id="3.40.1810.10">
    <property type="entry name" value="Transcription factor, MADS-box"/>
    <property type="match status" value="1"/>
</dbReference>
<dbReference type="GO" id="GO:0046983">
    <property type="term" value="F:protein dimerization activity"/>
    <property type="evidence" value="ECO:0007669"/>
    <property type="project" value="InterPro"/>
</dbReference>
<evidence type="ECO:0000256" key="4">
    <source>
        <dbReference type="ARBA" id="ARBA00023163"/>
    </source>
</evidence>
<evidence type="ECO:0000256" key="2">
    <source>
        <dbReference type="ARBA" id="ARBA00023015"/>
    </source>
</evidence>
<dbReference type="SMART" id="SM00432">
    <property type="entry name" value="MADS"/>
    <property type="match status" value="1"/>
</dbReference>
<dbReference type="STRING" id="3821.A0A151QZ15"/>
<dbReference type="GO" id="GO:0045944">
    <property type="term" value="P:positive regulation of transcription by RNA polymerase II"/>
    <property type="evidence" value="ECO:0007669"/>
    <property type="project" value="InterPro"/>
</dbReference>
<dbReference type="OrthoDB" id="601557at2759"/>
<dbReference type="PROSITE" id="PS50066">
    <property type="entry name" value="MADS_BOX_2"/>
    <property type="match status" value="1"/>
</dbReference>
<feature type="domain" description="MADS-box" evidence="6">
    <location>
        <begin position="1"/>
        <end position="52"/>
    </location>
</feature>
<name>A0A151QZ15_CAJCA</name>
<dbReference type="Proteomes" id="UP000075243">
    <property type="component" value="Unassembled WGS sequence"/>
</dbReference>
<dbReference type="GO" id="GO:0000981">
    <property type="term" value="F:DNA-binding transcription factor activity, RNA polymerase II-specific"/>
    <property type="evidence" value="ECO:0007669"/>
    <property type="project" value="InterPro"/>
</dbReference>
<keyword evidence="5" id="KW-0539">Nucleus</keyword>
<evidence type="ECO:0000256" key="5">
    <source>
        <dbReference type="ARBA" id="ARBA00023242"/>
    </source>
</evidence>
<evidence type="ECO:0000313" key="7">
    <source>
        <dbReference type="EMBL" id="KYP35554.1"/>
    </source>
</evidence>
<protein>
    <submittedName>
        <fullName evidence="7">MADS-box protein FBP24</fullName>
    </submittedName>
</protein>
<dbReference type="InterPro" id="IPR033897">
    <property type="entry name" value="SRF-like_MADS-box"/>
</dbReference>
<organism evidence="7 8">
    <name type="scientific">Cajanus cajan</name>
    <name type="common">Pigeon pea</name>
    <name type="synonym">Cajanus indicus</name>
    <dbReference type="NCBI Taxonomy" id="3821"/>
    <lineage>
        <taxon>Eukaryota</taxon>
        <taxon>Viridiplantae</taxon>
        <taxon>Streptophyta</taxon>
        <taxon>Embryophyta</taxon>
        <taxon>Tracheophyta</taxon>
        <taxon>Spermatophyta</taxon>
        <taxon>Magnoliopsida</taxon>
        <taxon>eudicotyledons</taxon>
        <taxon>Gunneridae</taxon>
        <taxon>Pentapetalae</taxon>
        <taxon>rosids</taxon>
        <taxon>fabids</taxon>
        <taxon>Fabales</taxon>
        <taxon>Fabaceae</taxon>
        <taxon>Papilionoideae</taxon>
        <taxon>50 kb inversion clade</taxon>
        <taxon>NPAAA clade</taxon>
        <taxon>indigoferoid/millettioid clade</taxon>
        <taxon>Phaseoleae</taxon>
        <taxon>Cajanus</taxon>
    </lineage>
</organism>
<dbReference type="InterPro" id="IPR036879">
    <property type="entry name" value="TF_MADSbox_sf"/>
</dbReference>
<comment type="subcellular location">
    <subcellularLocation>
        <location evidence="1">Nucleus</location>
    </subcellularLocation>
</comment>
<reference evidence="7" key="1">
    <citation type="journal article" date="2012" name="Nat. Biotechnol.">
        <title>Draft genome sequence of pigeonpea (Cajanus cajan), an orphan legume crop of resource-poor farmers.</title>
        <authorList>
            <person name="Varshney R.K."/>
            <person name="Chen W."/>
            <person name="Li Y."/>
            <person name="Bharti A.K."/>
            <person name="Saxena R.K."/>
            <person name="Schlueter J.A."/>
            <person name="Donoghue M.T."/>
            <person name="Azam S."/>
            <person name="Fan G."/>
            <person name="Whaley A.M."/>
            <person name="Farmer A.D."/>
            <person name="Sheridan J."/>
            <person name="Iwata A."/>
            <person name="Tuteja R."/>
            <person name="Penmetsa R.V."/>
            <person name="Wu W."/>
            <person name="Upadhyaya H.D."/>
            <person name="Yang S.P."/>
            <person name="Shah T."/>
            <person name="Saxena K.B."/>
            <person name="Michael T."/>
            <person name="McCombie W.R."/>
            <person name="Yang B."/>
            <person name="Zhang G."/>
            <person name="Yang H."/>
            <person name="Wang J."/>
            <person name="Spillane C."/>
            <person name="Cook D.R."/>
            <person name="May G.D."/>
            <person name="Xu X."/>
            <person name="Jackson S.A."/>
        </authorList>
    </citation>
    <scope>NUCLEOTIDE SEQUENCE [LARGE SCALE GENOMIC DNA]</scope>
</reference>
<dbReference type="PANTHER" id="PTHR11945:SF176">
    <property type="entry name" value="MADS-BOX TRANSCRIPTION FACTOR FAMILY PROTEIN"/>
    <property type="match status" value="1"/>
</dbReference>
<keyword evidence="8" id="KW-1185">Reference proteome</keyword>
<dbReference type="Pfam" id="PF00319">
    <property type="entry name" value="SRF-TF"/>
    <property type="match status" value="1"/>
</dbReference>
<dbReference type="CDD" id="cd00266">
    <property type="entry name" value="MADS_SRF_like"/>
    <property type="match status" value="1"/>
</dbReference>
<gene>
    <name evidence="7" type="ORF">KK1_043399</name>
</gene>
<sequence>MGRPKLILKPIPNGRDRDLAFRKRKKVLMKKMSEFSSVCGVNTCLVMYDGNGDDAPPHTWPQDPNEVHSIIARYESVKNEKLPKNFDLNNFFYDRKNAIEVETCKVKNETLKIKYPTWHPSFDNLGIKELSNFIAMLDHKFEACNQRVEMAKYKRQVEANFNFMQCMVPSEIAAPTQSQLNFMHGNGMSQNQLTNAPMKPLNDGNLVTSYPLNHDQGSCSKPPMLHFDQNLMQLMTKNKGVVVDSTNQVGGPLDCATKIDANGNSTNQDDVPADLTKLVDESLDYFSQLGEIEDLTSPLDEFVNWVSQPDVSRNWTNQHGVPMIGGSTAATSFHGDTHNHESALSNYNGGLQSMQPYNYDAALQNIAPQSQNLHQMATLPPLLPSVEISEGSVHQ</sequence>
<evidence type="ECO:0000259" key="6">
    <source>
        <dbReference type="PROSITE" id="PS50066"/>
    </source>
</evidence>
<dbReference type="SUPFAM" id="SSF55455">
    <property type="entry name" value="SRF-like"/>
    <property type="match status" value="1"/>
</dbReference>
<proteinExistence type="predicted"/>
<evidence type="ECO:0000256" key="3">
    <source>
        <dbReference type="ARBA" id="ARBA00023125"/>
    </source>
</evidence>
<accession>A0A151QZ15</accession>
<keyword evidence="3" id="KW-0238">DNA-binding</keyword>
<evidence type="ECO:0000313" key="8">
    <source>
        <dbReference type="Proteomes" id="UP000075243"/>
    </source>
</evidence>
<dbReference type="GO" id="GO:0005634">
    <property type="term" value="C:nucleus"/>
    <property type="evidence" value="ECO:0007669"/>
    <property type="project" value="UniProtKB-SubCell"/>
</dbReference>
<keyword evidence="4" id="KW-0804">Transcription</keyword>
<dbReference type="PANTHER" id="PTHR11945">
    <property type="entry name" value="MADS BOX PROTEIN"/>
    <property type="match status" value="1"/>
</dbReference>
<evidence type="ECO:0000256" key="1">
    <source>
        <dbReference type="ARBA" id="ARBA00004123"/>
    </source>
</evidence>
<dbReference type="GO" id="GO:0000978">
    <property type="term" value="F:RNA polymerase II cis-regulatory region sequence-specific DNA binding"/>
    <property type="evidence" value="ECO:0007669"/>
    <property type="project" value="TreeGrafter"/>
</dbReference>
<dbReference type="EMBL" id="KQ484359">
    <property type="protein sequence ID" value="KYP35554.1"/>
    <property type="molecule type" value="Genomic_DNA"/>
</dbReference>